<dbReference type="OrthoDB" id="279010at2"/>
<dbReference type="RefSeq" id="WP_121938008.1">
    <property type="nucleotide sequence ID" value="NZ_REFR01000010.1"/>
</dbReference>
<keyword evidence="6" id="KW-1185">Reference proteome</keyword>
<reference evidence="5 6" key="1">
    <citation type="submission" date="2018-10" db="EMBL/GenBank/DDBJ databases">
        <title>Genomic Encyclopedia of Archaeal and Bacterial Type Strains, Phase II (KMG-II): from individual species to whole genera.</title>
        <authorList>
            <person name="Goeker M."/>
        </authorList>
    </citation>
    <scope>NUCLEOTIDE SEQUENCE [LARGE SCALE GENOMIC DNA]</scope>
    <source>
        <strain evidence="5 6">DSM 25217</strain>
    </source>
</reference>
<evidence type="ECO:0000256" key="3">
    <source>
        <dbReference type="ARBA" id="ARBA00023125"/>
    </source>
</evidence>
<accession>A0A3M0CGE5</accession>
<evidence type="ECO:0000256" key="4">
    <source>
        <dbReference type="ARBA" id="ARBA00023163"/>
    </source>
</evidence>
<dbReference type="InParanoid" id="A0A3M0CGE5"/>
<comment type="caution">
    <text evidence="5">The sequence shown here is derived from an EMBL/GenBank/DDBJ whole genome shotgun (WGS) entry which is preliminary data.</text>
</comment>
<dbReference type="InterPro" id="IPR036390">
    <property type="entry name" value="WH_DNA-bd_sf"/>
</dbReference>
<organism evidence="5 6">
    <name type="scientific">Eilatimonas milleporae</name>
    <dbReference type="NCBI Taxonomy" id="911205"/>
    <lineage>
        <taxon>Bacteria</taxon>
        <taxon>Pseudomonadati</taxon>
        <taxon>Pseudomonadota</taxon>
        <taxon>Alphaproteobacteria</taxon>
        <taxon>Kordiimonadales</taxon>
        <taxon>Kordiimonadaceae</taxon>
        <taxon>Eilatimonas</taxon>
    </lineage>
</organism>
<dbReference type="Pfam" id="PF03965">
    <property type="entry name" value="Penicillinase_R"/>
    <property type="match status" value="1"/>
</dbReference>
<dbReference type="EMBL" id="REFR01000010">
    <property type="protein sequence ID" value="RMB08664.1"/>
    <property type="molecule type" value="Genomic_DNA"/>
</dbReference>
<dbReference type="AlphaFoldDB" id="A0A3M0CGE5"/>
<keyword evidence="2" id="KW-0805">Transcription regulation</keyword>
<dbReference type="Proteomes" id="UP000271227">
    <property type="component" value="Unassembled WGS sequence"/>
</dbReference>
<evidence type="ECO:0000256" key="1">
    <source>
        <dbReference type="ARBA" id="ARBA00011046"/>
    </source>
</evidence>
<dbReference type="InterPro" id="IPR036388">
    <property type="entry name" value="WH-like_DNA-bd_sf"/>
</dbReference>
<evidence type="ECO:0000313" key="5">
    <source>
        <dbReference type="EMBL" id="RMB08664.1"/>
    </source>
</evidence>
<dbReference type="Gene3D" id="1.10.4040.10">
    <property type="entry name" value="Penicillinase repressor domain"/>
    <property type="match status" value="1"/>
</dbReference>
<dbReference type="Gene3D" id="1.10.10.10">
    <property type="entry name" value="Winged helix-like DNA-binding domain superfamily/Winged helix DNA-binding domain"/>
    <property type="match status" value="1"/>
</dbReference>
<evidence type="ECO:0000313" key="6">
    <source>
        <dbReference type="Proteomes" id="UP000271227"/>
    </source>
</evidence>
<keyword evidence="4" id="KW-0804">Transcription</keyword>
<name>A0A3M0CGE5_9PROT</name>
<proteinExistence type="inferred from homology"/>
<sequence>MAWKHKHISEAESAVMEVLWSRHPLSAEDITAKVTEGRDWSTGTVKSLLNRLLAKQAISAERDGRRYLYSPVLARADYLSAEGRGLIDRLFGGQVSNLLTHFSRHEQLSADDIAELKRLIGELENDDR</sequence>
<dbReference type="GO" id="GO:0045892">
    <property type="term" value="P:negative regulation of DNA-templated transcription"/>
    <property type="evidence" value="ECO:0007669"/>
    <property type="project" value="InterPro"/>
</dbReference>
<dbReference type="PIRSF" id="PIRSF019455">
    <property type="entry name" value="CopR_AtkY"/>
    <property type="match status" value="1"/>
</dbReference>
<protein>
    <submittedName>
        <fullName evidence="5">Putative transcriptional regulator</fullName>
    </submittedName>
</protein>
<gene>
    <name evidence="5" type="ORF">BXY39_1299</name>
</gene>
<comment type="similarity">
    <text evidence="1">Belongs to the BlaI transcriptional regulatory family.</text>
</comment>
<dbReference type="InterPro" id="IPR005650">
    <property type="entry name" value="BlaI_family"/>
</dbReference>
<evidence type="ECO:0000256" key="2">
    <source>
        <dbReference type="ARBA" id="ARBA00023015"/>
    </source>
</evidence>
<dbReference type="GO" id="GO:0003677">
    <property type="term" value="F:DNA binding"/>
    <property type="evidence" value="ECO:0007669"/>
    <property type="project" value="UniProtKB-KW"/>
</dbReference>
<keyword evidence="3" id="KW-0238">DNA-binding</keyword>
<dbReference type="SUPFAM" id="SSF46785">
    <property type="entry name" value="Winged helix' DNA-binding domain"/>
    <property type="match status" value="1"/>
</dbReference>